<keyword evidence="3 10" id="KW-0444">Lipid biosynthesis</keyword>
<dbReference type="PIRSF" id="PIRSF002465">
    <property type="entry name" value="Phsphlp_syn_PlsX"/>
    <property type="match status" value="1"/>
</dbReference>
<evidence type="ECO:0000313" key="11">
    <source>
        <dbReference type="EMBL" id="MDM5147322.1"/>
    </source>
</evidence>
<reference evidence="11" key="2">
    <citation type="journal article" date="2023" name="Microbiome">
        <title>Synthase-selected sorting approach identifies a beta-lactone synthase in a nudibranch symbiotic bacterium.</title>
        <authorList>
            <person name="Dzunkova M."/>
            <person name="La Clair J.J."/>
            <person name="Tyml T."/>
            <person name="Doud D."/>
            <person name="Schulz F."/>
            <person name="Piquer-Esteban S."/>
            <person name="Porcel Sanchis D."/>
            <person name="Osborn A."/>
            <person name="Robinson D."/>
            <person name="Louie K.B."/>
            <person name="Bowen B.P."/>
            <person name="Bowers R.M."/>
            <person name="Lee J."/>
            <person name="Arnau V."/>
            <person name="Diaz-Villanueva W."/>
            <person name="Stepanauskas R."/>
            <person name="Gosliner T."/>
            <person name="Date S.V."/>
            <person name="Northen T.R."/>
            <person name="Cheng J.F."/>
            <person name="Burkart M.D."/>
            <person name="Woyke T."/>
        </authorList>
    </citation>
    <scope>NUCLEOTIDE SEQUENCE</scope>
    <source>
        <strain evidence="11">Df01</strain>
    </source>
</reference>
<dbReference type="EC" id="2.3.1.274" evidence="8 10"/>
<evidence type="ECO:0000256" key="4">
    <source>
        <dbReference type="ARBA" id="ARBA00022679"/>
    </source>
</evidence>
<comment type="function">
    <text evidence="10">Catalyzes the reversible formation of acyl-phosphate (acyl-PO(4)) from acyl-[acyl-carrier-protein] (acyl-ACP). This enzyme utilizes acyl-ACP as fatty acyl donor, but not acyl-CoA.</text>
</comment>
<evidence type="ECO:0000256" key="6">
    <source>
        <dbReference type="ARBA" id="ARBA00023209"/>
    </source>
</evidence>
<evidence type="ECO:0000256" key="3">
    <source>
        <dbReference type="ARBA" id="ARBA00022516"/>
    </source>
</evidence>
<dbReference type="EMBL" id="JANQAO010000001">
    <property type="protein sequence ID" value="MDM5147322.1"/>
    <property type="molecule type" value="Genomic_DNA"/>
</dbReference>
<dbReference type="HAMAP" id="MF_00019">
    <property type="entry name" value="PlsX"/>
    <property type="match status" value="1"/>
</dbReference>
<evidence type="ECO:0000256" key="8">
    <source>
        <dbReference type="ARBA" id="ARBA00024069"/>
    </source>
</evidence>
<evidence type="ECO:0000256" key="5">
    <source>
        <dbReference type="ARBA" id="ARBA00023098"/>
    </source>
</evidence>
<sequence>MPGIAVDAMSGDNDPQAAVTATLKMAREKPDFIFQLVGKEAVIAPLLDSPPPNIHIVEASEVVGMDEPPTHAIRRRDSSMRRAVKLVATGDADAVVSGGNTGALLGVGHTVIRRLDGVERPVIAAFVPNPNIPGGCCMLDLGANVYCTAAMLQQFARMGAALVRALRGVAKPRVGLLNVGEESFKGREEVREAAALLQDEPDMELVGNVEGFDLYRGDCDVIVCDGFTGNVALKVSEGLVDMMSGMIKKAFNRNLNCKLRGLIAMPVLNTLRQEFDSRHYNGACVLGLRGIVVKSHGNADATAFYSALNYAFRASQEDLAGIIAAMPQNGGVG</sequence>
<keyword evidence="11" id="KW-0012">Acyltransferase</keyword>
<comment type="caution">
    <text evidence="11">The sequence shown here is derived from an EMBL/GenBank/DDBJ whole genome shotgun (WGS) entry which is preliminary data.</text>
</comment>
<keyword evidence="4 10" id="KW-0808">Transferase</keyword>
<dbReference type="PANTHER" id="PTHR30100">
    <property type="entry name" value="FATTY ACID/PHOSPHOLIPID SYNTHESIS PROTEIN PLSX"/>
    <property type="match status" value="1"/>
</dbReference>
<keyword evidence="5 10" id="KW-0443">Lipid metabolism</keyword>
<comment type="subcellular location">
    <subcellularLocation>
        <location evidence="10">Cytoplasm</location>
    </subcellularLocation>
    <text evidence="10">Associated with the membrane possibly through PlsY.</text>
</comment>
<evidence type="ECO:0000256" key="2">
    <source>
        <dbReference type="ARBA" id="ARBA00022490"/>
    </source>
</evidence>
<dbReference type="Proteomes" id="UP001168167">
    <property type="component" value="Unassembled WGS sequence"/>
</dbReference>
<comment type="catalytic activity">
    <reaction evidence="1 10">
        <text>a fatty acyl-[ACP] + phosphate = an acyl phosphate + holo-[ACP]</text>
        <dbReference type="Rhea" id="RHEA:42292"/>
        <dbReference type="Rhea" id="RHEA-COMP:9685"/>
        <dbReference type="Rhea" id="RHEA-COMP:14125"/>
        <dbReference type="ChEBI" id="CHEBI:43474"/>
        <dbReference type="ChEBI" id="CHEBI:59918"/>
        <dbReference type="ChEBI" id="CHEBI:64479"/>
        <dbReference type="ChEBI" id="CHEBI:138651"/>
        <dbReference type="EC" id="2.3.1.274"/>
    </reaction>
</comment>
<dbReference type="Gene3D" id="3.40.718.10">
    <property type="entry name" value="Isopropylmalate Dehydrogenase"/>
    <property type="match status" value="1"/>
</dbReference>
<keyword evidence="6 10" id="KW-0594">Phospholipid biosynthesis</keyword>
<evidence type="ECO:0000256" key="7">
    <source>
        <dbReference type="ARBA" id="ARBA00023264"/>
    </source>
</evidence>
<protein>
    <recommendedName>
        <fullName evidence="8 10">Phosphate acyltransferase</fullName>
        <ecNumber evidence="8 10">2.3.1.274</ecNumber>
    </recommendedName>
    <alternativeName>
        <fullName evidence="10">Acyl-ACP phosphotransacylase</fullName>
    </alternativeName>
    <alternativeName>
        <fullName evidence="10">Acyl-[acyl-carrier-protein]--phosphate acyltransferase</fullName>
    </alternativeName>
    <alternativeName>
        <fullName evidence="10">Phosphate-acyl-ACP acyltransferase</fullName>
    </alternativeName>
</protein>
<dbReference type="SUPFAM" id="SSF53659">
    <property type="entry name" value="Isocitrate/Isopropylmalate dehydrogenase-like"/>
    <property type="match status" value="1"/>
</dbReference>
<keyword evidence="12" id="KW-1185">Reference proteome</keyword>
<dbReference type="NCBIfam" id="TIGR00182">
    <property type="entry name" value="plsX"/>
    <property type="match status" value="1"/>
</dbReference>
<dbReference type="InterPro" id="IPR003664">
    <property type="entry name" value="FA_synthesis"/>
</dbReference>
<comment type="similarity">
    <text evidence="10">Belongs to the PlsX family.</text>
</comment>
<accession>A0ABT7QL11</accession>
<evidence type="ECO:0000313" key="12">
    <source>
        <dbReference type="Proteomes" id="UP001168167"/>
    </source>
</evidence>
<dbReference type="GO" id="GO:0043811">
    <property type="term" value="F:phosphate:acyl-[acyl carrier protein] acyltransferase activity"/>
    <property type="evidence" value="ECO:0007669"/>
    <property type="project" value="UniProtKB-EC"/>
</dbReference>
<gene>
    <name evidence="10 11" type="primary">plsX</name>
    <name evidence="11" type="ORF">NQX30_02905</name>
</gene>
<dbReference type="Pfam" id="PF02504">
    <property type="entry name" value="FA_synthesis"/>
    <property type="match status" value="1"/>
</dbReference>
<evidence type="ECO:0000256" key="1">
    <source>
        <dbReference type="ARBA" id="ARBA00001232"/>
    </source>
</evidence>
<dbReference type="InterPro" id="IPR012281">
    <property type="entry name" value="Phospholipid_synth_PlsX-like"/>
</dbReference>
<keyword evidence="2 10" id="KW-0963">Cytoplasm</keyword>
<evidence type="ECO:0000256" key="9">
    <source>
        <dbReference type="ARBA" id="ARBA00046608"/>
    </source>
</evidence>
<proteinExistence type="inferred from homology"/>
<comment type="subunit">
    <text evidence="9 10">Homodimer. Probably interacts with PlsY.</text>
</comment>
<name>A0ABT7QL11_9GAMM</name>
<keyword evidence="7 10" id="KW-1208">Phospholipid metabolism</keyword>
<comment type="pathway">
    <text evidence="10">Lipid metabolism; phospholipid metabolism.</text>
</comment>
<dbReference type="PANTHER" id="PTHR30100:SF1">
    <property type="entry name" value="PHOSPHATE ACYLTRANSFERASE"/>
    <property type="match status" value="1"/>
</dbReference>
<organism evidence="11 12">
    <name type="scientific">Candidatus Doriopsillibacter californiensis</name>
    <dbReference type="NCBI Taxonomy" id="2970740"/>
    <lineage>
        <taxon>Bacteria</taxon>
        <taxon>Pseudomonadati</taxon>
        <taxon>Pseudomonadota</taxon>
        <taxon>Gammaproteobacteria</taxon>
        <taxon>Candidatus Tethybacterales</taxon>
        <taxon>Candidatus Persebacteraceae</taxon>
        <taxon>Candidatus Doriopsillibacter</taxon>
    </lineage>
</organism>
<evidence type="ECO:0000256" key="10">
    <source>
        <dbReference type="HAMAP-Rule" id="MF_00019"/>
    </source>
</evidence>
<reference evidence="11" key="1">
    <citation type="submission" date="2022-08" db="EMBL/GenBank/DDBJ databases">
        <authorList>
            <person name="Dzunkova M."/>
            <person name="La Clair J."/>
            <person name="Tyml T."/>
            <person name="Doud D."/>
            <person name="Schulz F."/>
            <person name="Piquer S."/>
            <person name="Porcel Sanchis D."/>
            <person name="Osborn A."/>
            <person name="Robinson D."/>
            <person name="Louie K.B."/>
            <person name="Bowen B.P."/>
            <person name="Bowers R."/>
            <person name="Lee J."/>
            <person name="Arnau Llombart V."/>
            <person name="Diaz Villanueva W."/>
            <person name="Gosliner T."/>
            <person name="Northen T."/>
            <person name="Cheng J.-F."/>
            <person name="Burkart M.D."/>
            <person name="Woyke T."/>
        </authorList>
    </citation>
    <scope>NUCLEOTIDE SEQUENCE</scope>
    <source>
        <strain evidence="11">Df01</strain>
    </source>
</reference>